<name>A0A4V1BLW6_9ACTN</name>
<accession>A0A4V1BLW6</accession>
<evidence type="ECO:0000259" key="2">
    <source>
        <dbReference type="Pfam" id="PF13649"/>
    </source>
</evidence>
<reference evidence="3 4" key="1">
    <citation type="submission" date="2019-03" db="EMBL/GenBank/DDBJ databases">
        <title>Three New Species of Nocardioides, Nocardioides euryhalodurans sp. nov., Nocardioides seonyuensis sp. nov. and Nocardioides eburneoflavus sp. nov. Iolated from Soil.</title>
        <authorList>
            <person name="Roh S.G."/>
            <person name="Lee C."/>
            <person name="Kim M.-K."/>
            <person name="Kim S.B."/>
        </authorList>
    </citation>
    <scope>NUCLEOTIDE SEQUENCE [LARGE SCALE GENOMIC DNA]</scope>
    <source>
        <strain evidence="3 4">MMS17-SY207-3</strain>
    </source>
</reference>
<dbReference type="Pfam" id="PF13649">
    <property type="entry name" value="Methyltransf_25"/>
    <property type="match status" value="1"/>
</dbReference>
<evidence type="ECO:0000313" key="4">
    <source>
        <dbReference type="Proteomes" id="UP000294853"/>
    </source>
</evidence>
<dbReference type="OrthoDB" id="4484556at2"/>
<protein>
    <submittedName>
        <fullName evidence="3">Class I SAM-dependent methyltransferase</fullName>
    </submittedName>
</protein>
<dbReference type="PANTHER" id="PTHR43861">
    <property type="entry name" value="TRANS-ACONITATE 2-METHYLTRANSFERASE-RELATED"/>
    <property type="match status" value="1"/>
</dbReference>
<proteinExistence type="predicted"/>
<dbReference type="GO" id="GO:0008168">
    <property type="term" value="F:methyltransferase activity"/>
    <property type="evidence" value="ECO:0007669"/>
    <property type="project" value="UniProtKB-KW"/>
</dbReference>
<dbReference type="InterPro" id="IPR041698">
    <property type="entry name" value="Methyltransf_25"/>
</dbReference>
<evidence type="ECO:0000313" key="3">
    <source>
        <dbReference type="EMBL" id="QBX54302.1"/>
    </source>
</evidence>
<gene>
    <name evidence="3" type="ORF">EXE58_01655</name>
</gene>
<keyword evidence="4" id="KW-1185">Reference proteome</keyword>
<dbReference type="InterPro" id="IPR029063">
    <property type="entry name" value="SAM-dependent_MTases_sf"/>
</dbReference>
<evidence type="ECO:0000256" key="1">
    <source>
        <dbReference type="ARBA" id="ARBA00022679"/>
    </source>
</evidence>
<dbReference type="AlphaFoldDB" id="A0A4V1BLW6"/>
<sequence length="210" mass="23546">MNGSSPEPPRTSAQDTQSEAYADRLRNLSGARWKQVLDVQRPYRWNLRRQGLGRTLDVGCGIGRNLLNLSADSVGVDHNAESIAECRARGLVAYTSEEWQSTPEVAVPESFDGMLLAHVIEHVMPEHWEELVSAYLPYLRPGGTVMMICPQEKGYTTDSTHVHFTDGTQLADLATRVGLVIEKNYSFPFPRFAGRFFPYNEFCLVARKPA</sequence>
<dbReference type="Gene3D" id="3.40.50.150">
    <property type="entry name" value="Vaccinia Virus protein VP39"/>
    <property type="match status" value="1"/>
</dbReference>
<dbReference type="SUPFAM" id="SSF53335">
    <property type="entry name" value="S-adenosyl-L-methionine-dependent methyltransferases"/>
    <property type="match status" value="1"/>
</dbReference>
<dbReference type="KEGG" id="nsn:EXE58_01655"/>
<feature type="domain" description="Methyltransferase" evidence="2">
    <location>
        <begin position="56"/>
        <end position="143"/>
    </location>
</feature>
<keyword evidence="3" id="KW-0489">Methyltransferase</keyword>
<dbReference type="PANTHER" id="PTHR43861:SF3">
    <property type="entry name" value="PUTATIVE (AFU_ORTHOLOGUE AFUA_2G14390)-RELATED"/>
    <property type="match status" value="1"/>
</dbReference>
<dbReference type="GO" id="GO:0032259">
    <property type="term" value="P:methylation"/>
    <property type="evidence" value="ECO:0007669"/>
    <property type="project" value="UniProtKB-KW"/>
</dbReference>
<dbReference type="EMBL" id="CP038436">
    <property type="protein sequence ID" value="QBX54302.1"/>
    <property type="molecule type" value="Genomic_DNA"/>
</dbReference>
<dbReference type="RefSeq" id="WP_135266275.1">
    <property type="nucleotide sequence ID" value="NZ_CP038436.1"/>
</dbReference>
<dbReference type="Proteomes" id="UP000294853">
    <property type="component" value="Chromosome"/>
</dbReference>
<dbReference type="CDD" id="cd02440">
    <property type="entry name" value="AdoMet_MTases"/>
    <property type="match status" value="1"/>
</dbReference>
<organism evidence="3 4">
    <name type="scientific">Nocardioides seonyuensis</name>
    <dbReference type="NCBI Taxonomy" id="2518371"/>
    <lineage>
        <taxon>Bacteria</taxon>
        <taxon>Bacillati</taxon>
        <taxon>Actinomycetota</taxon>
        <taxon>Actinomycetes</taxon>
        <taxon>Propionibacteriales</taxon>
        <taxon>Nocardioidaceae</taxon>
        <taxon>Nocardioides</taxon>
    </lineage>
</organism>
<keyword evidence="1 3" id="KW-0808">Transferase</keyword>